<reference evidence="2" key="1">
    <citation type="submission" date="2023-07" db="EMBL/GenBank/DDBJ databases">
        <title>30 novel species of actinomycetes from the DSMZ collection.</title>
        <authorList>
            <person name="Nouioui I."/>
        </authorList>
    </citation>
    <scope>NUCLEOTIDE SEQUENCE [LARGE SCALE GENOMIC DNA]</scope>
    <source>
        <strain evidence="2">DSM 41982</strain>
    </source>
</reference>
<protein>
    <submittedName>
        <fullName evidence="1">Zinc-binding alcohol dehydrogenase family protein</fullName>
    </submittedName>
</protein>
<comment type="caution">
    <text evidence="1">The sequence shown here is derived from an EMBL/GenBank/DDBJ whole genome shotgun (WGS) entry which is preliminary data.</text>
</comment>
<dbReference type="PANTHER" id="PTHR43677">
    <property type="entry name" value="SHORT-CHAIN DEHYDROGENASE/REDUCTASE"/>
    <property type="match status" value="1"/>
</dbReference>
<organism evidence="1 2">
    <name type="scientific">Streptomyces evansiae</name>
    <dbReference type="NCBI Taxonomy" id="3075535"/>
    <lineage>
        <taxon>Bacteria</taxon>
        <taxon>Bacillati</taxon>
        <taxon>Actinomycetota</taxon>
        <taxon>Actinomycetes</taxon>
        <taxon>Kitasatosporales</taxon>
        <taxon>Streptomycetaceae</taxon>
        <taxon>Streptomyces</taxon>
    </lineage>
</organism>
<accession>A0ABD5E9I5</accession>
<dbReference type="Gene3D" id="3.90.180.10">
    <property type="entry name" value="Medium-chain alcohol dehydrogenases, catalytic domain"/>
    <property type="match status" value="2"/>
</dbReference>
<evidence type="ECO:0000313" key="2">
    <source>
        <dbReference type="Proteomes" id="UP001183607"/>
    </source>
</evidence>
<dbReference type="AlphaFoldDB" id="A0ABD5E9I5"/>
<dbReference type="SUPFAM" id="SSF50129">
    <property type="entry name" value="GroES-like"/>
    <property type="match status" value="1"/>
</dbReference>
<evidence type="ECO:0000313" key="1">
    <source>
        <dbReference type="EMBL" id="MDT0417716.1"/>
    </source>
</evidence>
<dbReference type="EMBL" id="JAVRER010000032">
    <property type="protein sequence ID" value="MDT0417716.1"/>
    <property type="molecule type" value="Genomic_DNA"/>
</dbReference>
<dbReference type="Gene3D" id="3.40.50.720">
    <property type="entry name" value="NAD(P)-binding Rossmann-like Domain"/>
    <property type="match status" value="1"/>
</dbReference>
<name>A0ABD5E9I5_9ACTN</name>
<sequence>TPRSPLMRAALVRTFGTPPRWEEVGPPPAPGPGDVLVDVLAAGLHPRVRSAADGSHYTSRGELPLVPGIDGMGRTEEGELLYFVAPDTALGTLAERALVDRRRAVPLPAGTDPLAVAAGMNPAMSSWVALRRRVDFAPGSSVLVLGATGNAGRLAVQVARGLGAARVVGAGRDPHRLGLLDALGAEPLDLRGEEHEVAGRLGAAAGDVDVVLDYLWGAPTERAVPALLTARTDRSRPLTWIQLGSVAGPELTLSSAWLRAGALSFVGSGQGSVTTAGIVAELPALAEEIVSGRLDVRPVARPLARVHEVWGEEVAAGERVVLVP</sequence>
<dbReference type="PANTHER" id="PTHR43677:SF11">
    <property type="entry name" value="ZINC-CONTAINING ALCOHOL DEHYDROGENASE"/>
    <property type="match status" value="1"/>
</dbReference>
<dbReference type="SUPFAM" id="SSF51735">
    <property type="entry name" value="NAD(P)-binding Rossmann-fold domains"/>
    <property type="match status" value="1"/>
</dbReference>
<dbReference type="InterPro" id="IPR051397">
    <property type="entry name" value="Zn-ADH-like_protein"/>
</dbReference>
<feature type="non-terminal residue" evidence="1">
    <location>
        <position position="1"/>
    </location>
</feature>
<gene>
    <name evidence="1" type="ORF">RM574_19730</name>
</gene>
<proteinExistence type="predicted"/>
<dbReference type="InterPro" id="IPR011032">
    <property type="entry name" value="GroES-like_sf"/>
</dbReference>
<dbReference type="InterPro" id="IPR036291">
    <property type="entry name" value="NAD(P)-bd_dom_sf"/>
</dbReference>
<dbReference type="Proteomes" id="UP001183607">
    <property type="component" value="Unassembled WGS sequence"/>
</dbReference>